<dbReference type="Gene3D" id="3.40.50.720">
    <property type="entry name" value="NAD(P)-binding Rossmann-like Domain"/>
    <property type="match status" value="1"/>
</dbReference>
<proteinExistence type="predicted"/>
<dbReference type="RefSeq" id="WP_005060610.1">
    <property type="nucleotide sequence ID" value="NZ_KB849765.1"/>
</dbReference>
<dbReference type="STRING" id="262668.GCA_000931715_01105"/>
<dbReference type="SUPFAM" id="SSF51735">
    <property type="entry name" value="NAD(P)-binding Rossmann-fold domains"/>
    <property type="match status" value="1"/>
</dbReference>
<dbReference type="PANTHER" id="PTHR43245">
    <property type="entry name" value="BIFUNCTIONAL POLYMYXIN RESISTANCE PROTEIN ARNA"/>
    <property type="match status" value="1"/>
</dbReference>
<reference evidence="3 4" key="1">
    <citation type="submission" date="2013-02" db="EMBL/GenBank/DDBJ databases">
        <title>The Genome Sequence of Acinetobacter beijerinckii CIP 110307.</title>
        <authorList>
            <consortium name="The Broad Institute Genome Sequencing Platform"/>
            <consortium name="The Broad Institute Genome Sequencing Center for Infectious Disease"/>
            <person name="Cerqueira G."/>
            <person name="Feldgarden M."/>
            <person name="Courvalin P."/>
            <person name="Perichon B."/>
            <person name="Grillot-Courvalin C."/>
            <person name="Clermont D."/>
            <person name="Rocha E."/>
            <person name="Yoon E.-J."/>
            <person name="Nemec A."/>
            <person name="Walker B."/>
            <person name="Young S.K."/>
            <person name="Zeng Q."/>
            <person name="Gargeya S."/>
            <person name="Fitzgerald M."/>
            <person name="Haas B."/>
            <person name="Abouelleil A."/>
            <person name="Alvarado L."/>
            <person name="Arachchi H.M."/>
            <person name="Berlin A.M."/>
            <person name="Chapman S.B."/>
            <person name="Dewar J."/>
            <person name="Goldberg J."/>
            <person name="Griggs A."/>
            <person name="Gujja S."/>
            <person name="Hansen M."/>
            <person name="Howarth C."/>
            <person name="Imamovic A."/>
            <person name="Larimer J."/>
            <person name="McCowan C."/>
            <person name="Murphy C."/>
            <person name="Neiman D."/>
            <person name="Pearson M."/>
            <person name="Priest M."/>
            <person name="Roberts A."/>
            <person name="Saif S."/>
            <person name="Shea T."/>
            <person name="Sisk P."/>
            <person name="Sykes S."/>
            <person name="Wortman J."/>
            <person name="Nusbaum C."/>
            <person name="Birren B."/>
        </authorList>
    </citation>
    <scope>NUCLEOTIDE SEQUENCE [LARGE SCALE GENOMIC DNA]</scope>
    <source>
        <strain evidence="3 4">CIP 110307</strain>
    </source>
</reference>
<dbReference type="Proteomes" id="UP000017670">
    <property type="component" value="Unassembled WGS sequence"/>
</dbReference>
<dbReference type="eggNOG" id="COG0451">
    <property type="taxonomic scope" value="Bacteria"/>
</dbReference>
<dbReference type="SUPFAM" id="SSF51182">
    <property type="entry name" value="RmlC-like cupins"/>
    <property type="match status" value="1"/>
</dbReference>
<dbReference type="InterPro" id="IPR029303">
    <property type="entry name" value="CapF_C"/>
</dbReference>
<accession>N9FMM0</accession>
<dbReference type="InterPro" id="IPR011051">
    <property type="entry name" value="RmlC_Cupin_sf"/>
</dbReference>
<dbReference type="HOGENOM" id="CLU_063221_0_0_6"/>
<dbReference type="Pfam" id="PF14667">
    <property type="entry name" value="Polysacc_synt_C"/>
    <property type="match status" value="1"/>
</dbReference>
<dbReference type="EMBL" id="APQL01000006">
    <property type="protein sequence ID" value="ENW06166.1"/>
    <property type="molecule type" value="Genomic_DNA"/>
</dbReference>
<evidence type="ECO:0000313" key="4">
    <source>
        <dbReference type="Proteomes" id="UP000017670"/>
    </source>
</evidence>
<feature type="domain" description="NAD-dependent epimerase/dehydratase" evidence="1">
    <location>
        <begin position="3"/>
        <end position="186"/>
    </location>
</feature>
<dbReference type="AlphaFoldDB" id="N9FMM0"/>
<organism evidence="3 4">
    <name type="scientific">Acinetobacter beijerinckii CIP 110307</name>
    <dbReference type="NCBI Taxonomy" id="1217648"/>
    <lineage>
        <taxon>Bacteria</taxon>
        <taxon>Pseudomonadati</taxon>
        <taxon>Pseudomonadota</taxon>
        <taxon>Gammaproteobacteria</taxon>
        <taxon>Moraxellales</taxon>
        <taxon>Moraxellaceae</taxon>
        <taxon>Acinetobacter</taxon>
    </lineage>
</organism>
<dbReference type="GeneID" id="29856531"/>
<dbReference type="eggNOG" id="COG1898">
    <property type="taxonomic scope" value="Bacteria"/>
</dbReference>
<dbReference type="InterPro" id="IPR050177">
    <property type="entry name" value="Lipid_A_modif_metabolic_enz"/>
</dbReference>
<dbReference type="InterPro" id="IPR014710">
    <property type="entry name" value="RmlC-like_jellyroll"/>
</dbReference>
<evidence type="ECO:0000313" key="3">
    <source>
        <dbReference type="EMBL" id="ENW06166.1"/>
    </source>
</evidence>
<name>N9FMM0_9GAMM</name>
<comment type="caution">
    <text evidence="3">The sequence shown here is derived from an EMBL/GenBank/DDBJ whole genome shotgun (WGS) entry which is preliminary data.</text>
</comment>
<dbReference type="InterPro" id="IPR036291">
    <property type="entry name" value="NAD(P)-bd_dom_sf"/>
</dbReference>
<gene>
    <name evidence="3" type="ORF">F933_01887</name>
</gene>
<dbReference type="PANTHER" id="PTHR43245:SF55">
    <property type="entry name" value="NAD(P)-BINDING DOMAIN-CONTAINING PROTEIN"/>
    <property type="match status" value="1"/>
</dbReference>
<dbReference type="CDD" id="cd07007">
    <property type="entry name" value="cupin_CapF-like_C"/>
    <property type="match status" value="1"/>
</dbReference>
<protein>
    <submittedName>
        <fullName evidence="3">Uncharacterized protein</fullName>
    </submittedName>
</protein>
<dbReference type="InterPro" id="IPR001509">
    <property type="entry name" value="Epimerase_deHydtase"/>
</dbReference>
<evidence type="ECO:0000259" key="1">
    <source>
        <dbReference type="Pfam" id="PF01370"/>
    </source>
</evidence>
<evidence type="ECO:0000259" key="2">
    <source>
        <dbReference type="Pfam" id="PF14667"/>
    </source>
</evidence>
<dbReference type="Gene3D" id="2.60.120.10">
    <property type="entry name" value="Jelly Rolls"/>
    <property type="match status" value="1"/>
</dbReference>
<feature type="domain" description="Capsular polysaccharide assembling protein CapF C-terminal" evidence="2">
    <location>
        <begin position="255"/>
        <end position="364"/>
    </location>
</feature>
<dbReference type="Pfam" id="PF01370">
    <property type="entry name" value="Epimerase"/>
    <property type="match status" value="1"/>
</dbReference>
<keyword evidence="4" id="KW-1185">Reference proteome</keyword>
<sequence length="370" mass="41729">MKILVTGSNGFIAKNLIQFLSEKTEVEILKVHRESSEQELKESILSADWIVHLAGINRPLNESEFIEGNVTLTEKITQTLREEHKLTPIILSSSIQADRDNAYGKSKLGGEQALEQLHEEQGNPVHICRLANVFGKWSRPNYNSAVATFCHNVANDLPLQINDANAIIRLVYIDDVVETFWNMINGSVSVDQTFQIQPEYQITVGDLAKTLNGFKASRDTLITDQVGTGLTRALYSTYLSFLKPDQFDYSVPKYGDARGVFVEMLKTPDAGQFSYFTAHPGITRGGHYHHTKTEKFLVIKGKAVFKFKHVVTGEFYELETQGDEPRIVETVPGWTHDITNIGNDEMIVMLWANEIFDRNKPDTYAMPITN</sequence>
<dbReference type="NCBIfam" id="NF047837">
    <property type="entry name" value="UDPAcbARedWbcJ"/>
    <property type="match status" value="1"/>
</dbReference>
<dbReference type="PATRIC" id="fig|1217648.3.peg.1841"/>